<comment type="caution">
    <text evidence="1">The sequence shown here is derived from an EMBL/GenBank/DDBJ whole genome shotgun (WGS) entry which is preliminary data.</text>
</comment>
<protein>
    <submittedName>
        <fullName evidence="1">Universal stress protein family</fullName>
    </submittedName>
</protein>
<proteinExistence type="predicted"/>
<accession>A0A916LC21</accession>
<sequence>MRQAPILALGGRPEELREIPDGEFERRVQDWHHRHPDVRVYPITTHTGIARFLADHDERVQLAVIGGGEAGQLARLVGPSGHPVFRHAECSVLVVRR</sequence>
<organism evidence="1 2">
    <name type="scientific">Mycobacterium tuberculosis</name>
    <dbReference type="NCBI Taxonomy" id="1773"/>
    <lineage>
        <taxon>Bacteria</taxon>
        <taxon>Bacillati</taxon>
        <taxon>Actinomycetota</taxon>
        <taxon>Actinomycetes</taxon>
        <taxon>Mycobacteriales</taxon>
        <taxon>Mycobacteriaceae</taxon>
        <taxon>Mycobacterium</taxon>
        <taxon>Mycobacterium tuberculosis complex</taxon>
    </lineage>
</organism>
<dbReference type="InterPro" id="IPR014729">
    <property type="entry name" value="Rossmann-like_a/b/a_fold"/>
</dbReference>
<reference evidence="2" key="1">
    <citation type="submission" date="2015-03" db="EMBL/GenBank/DDBJ databases">
        <authorList>
            <consortium name="Pathogen Informatics"/>
        </authorList>
    </citation>
    <scope>NUCLEOTIDE SEQUENCE [LARGE SCALE GENOMIC DNA]</scope>
    <source>
        <strain evidence="2">N09902308</strain>
    </source>
</reference>
<dbReference type="Proteomes" id="UP000039021">
    <property type="component" value="Unassembled WGS sequence"/>
</dbReference>
<dbReference type="AlphaFoldDB" id="A0A916LC21"/>
<dbReference type="Gene3D" id="3.40.50.620">
    <property type="entry name" value="HUPs"/>
    <property type="match status" value="1"/>
</dbReference>
<dbReference type="SUPFAM" id="SSF52402">
    <property type="entry name" value="Adenine nucleotide alpha hydrolases-like"/>
    <property type="match status" value="1"/>
</dbReference>
<evidence type="ECO:0000313" key="2">
    <source>
        <dbReference type="Proteomes" id="UP000039021"/>
    </source>
</evidence>
<name>A0A916LC21_MYCTX</name>
<gene>
    <name evidence="1" type="ORF">ERS007739_02843</name>
</gene>
<evidence type="ECO:0000313" key="1">
    <source>
        <dbReference type="EMBL" id="COY59154.1"/>
    </source>
</evidence>
<dbReference type="EMBL" id="CSBK01001368">
    <property type="protein sequence ID" value="COY59154.1"/>
    <property type="molecule type" value="Genomic_DNA"/>
</dbReference>